<dbReference type="Gene3D" id="2.60.40.150">
    <property type="entry name" value="C2 domain"/>
    <property type="match status" value="1"/>
</dbReference>
<dbReference type="PANTHER" id="PTHR23317">
    <property type="entry name" value="DEDICATOR OF CYTOKINESIS DOCK"/>
    <property type="match status" value="1"/>
</dbReference>
<feature type="region of interest" description="Disordered" evidence="3">
    <location>
        <begin position="1011"/>
        <end position="1103"/>
    </location>
</feature>
<dbReference type="InterPro" id="IPR046770">
    <property type="entry name" value="DOCKER_Lobe_B"/>
</dbReference>
<dbReference type="PANTHER" id="PTHR23317:SF76">
    <property type="entry name" value="LD20667P"/>
    <property type="match status" value="1"/>
</dbReference>
<protein>
    <submittedName>
        <fullName evidence="6">Dedicator of cytokinesis protein 6</fullName>
    </submittedName>
</protein>
<dbReference type="InterPro" id="IPR027357">
    <property type="entry name" value="DOCKER_dom"/>
</dbReference>
<feature type="compositionally biased region" description="Polar residues" evidence="3">
    <location>
        <begin position="1751"/>
        <end position="1769"/>
    </location>
</feature>
<accession>A0ABQ9X0F6</accession>
<feature type="region of interest" description="Disordered" evidence="3">
    <location>
        <begin position="642"/>
        <end position="667"/>
    </location>
</feature>
<dbReference type="Pfam" id="PF20422">
    <property type="entry name" value="DHR-2_Lobe_B"/>
    <property type="match status" value="1"/>
</dbReference>
<dbReference type="InterPro" id="IPR035892">
    <property type="entry name" value="C2_domain_sf"/>
</dbReference>
<feature type="compositionally biased region" description="Basic and acidic residues" evidence="3">
    <location>
        <begin position="154"/>
        <end position="165"/>
    </location>
</feature>
<comment type="similarity">
    <text evidence="2">Belongs to the DOCK family.</text>
</comment>
<feature type="compositionally biased region" description="Acidic residues" evidence="3">
    <location>
        <begin position="1070"/>
        <end position="1085"/>
    </location>
</feature>
<dbReference type="InterPro" id="IPR046769">
    <property type="entry name" value="DOCKER_Lobe_A"/>
</dbReference>
<organism evidence="6 7">
    <name type="scientific">Blattamonas nauphoetae</name>
    <dbReference type="NCBI Taxonomy" id="2049346"/>
    <lineage>
        <taxon>Eukaryota</taxon>
        <taxon>Metamonada</taxon>
        <taxon>Preaxostyla</taxon>
        <taxon>Oxymonadida</taxon>
        <taxon>Blattamonas</taxon>
    </lineage>
</organism>
<feature type="compositionally biased region" description="Low complexity" evidence="3">
    <location>
        <begin position="1040"/>
        <end position="1049"/>
    </location>
</feature>
<dbReference type="InterPro" id="IPR043161">
    <property type="entry name" value="DOCK_C_lobe_A"/>
</dbReference>
<evidence type="ECO:0000313" key="7">
    <source>
        <dbReference type="Proteomes" id="UP001281761"/>
    </source>
</evidence>
<proteinExistence type="inferred from homology"/>
<feature type="compositionally biased region" description="Acidic residues" evidence="3">
    <location>
        <begin position="1496"/>
        <end position="1507"/>
    </location>
</feature>
<comment type="caution">
    <text evidence="6">The sequence shown here is derived from an EMBL/GenBank/DDBJ whole genome shotgun (WGS) entry which is preliminary data.</text>
</comment>
<dbReference type="EMBL" id="JARBJD010000299">
    <property type="protein sequence ID" value="KAK2944442.1"/>
    <property type="molecule type" value="Genomic_DNA"/>
</dbReference>
<feature type="compositionally biased region" description="Acidic residues" evidence="3">
    <location>
        <begin position="142"/>
        <end position="153"/>
    </location>
</feature>
<feature type="compositionally biased region" description="Polar residues" evidence="3">
    <location>
        <begin position="649"/>
        <end position="667"/>
    </location>
</feature>
<dbReference type="PROSITE" id="PS51651">
    <property type="entry name" value="DOCKER"/>
    <property type="match status" value="1"/>
</dbReference>
<dbReference type="Pfam" id="PF06920">
    <property type="entry name" value="DHR-2_Lobe_A"/>
    <property type="match status" value="1"/>
</dbReference>
<feature type="domain" description="DOCKER" evidence="5">
    <location>
        <begin position="2310"/>
        <end position="2721"/>
    </location>
</feature>
<evidence type="ECO:0000256" key="3">
    <source>
        <dbReference type="SAM" id="MobiDB-lite"/>
    </source>
</evidence>
<gene>
    <name evidence="6" type="ORF">BLNAU_20646</name>
</gene>
<evidence type="ECO:0000313" key="6">
    <source>
        <dbReference type="EMBL" id="KAK2944442.1"/>
    </source>
</evidence>
<dbReference type="PROSITE" id="PS51650">
    <property type="entry name" value="C2_DOCK"/>
    <property type="match status" value="1"/>
</dbReference>
<feature type="region of interest" description="Disordered" evidence="3">
    <location>
        <begin position="1747"/>
        <end position="1811"/>
    </location>
</feature>
<keyword evidence="7" id="KW-1185">Reference proteome</keyword>
<evidence type="ECO:0000256" key="2">
    <source>
        <dbReference type="PROSITE-ProRule" id="PRU00983"/>
    </source>
</evidence>
<dbReference type="Gene3D" id="1.20.58.740">
    <property type="match status" value="1"/>
</dbReference>
<dbReference type="InterPro" id="IPR043162">
    <property type="entry name" value="DOCK_C_lobe_C"/>
</dbReference>
<keyword evidence="1" id="KW-0344">Guanine-nucleotide releasing factor</keyword>
<feature type="compositionally biased region" description="Low complexity" evidence="3">
    <location>
        <begin position="1785"/>
        <end position="1795"/>
    </location>
</feature>
<feature type="region of interest" description="Disordered" evidence="3">
    <location>
        <begin position="1496"/>
        <end position="1523"/>
    </location>
</feature>
<feature type="region of interest" description="Disordered" evidence="3">
    <location>
        <begin position="99"/>
        <end position="190"/>
    </location>
</feature>
<dbReference type="Pfam" id="PF20421">
    <property type="entry name" value="DHR-2_Lobe_C"/>
    <property type="match status" value="1"/>
</dbReference>
<feature type="compositionally biased region" description="Polar residues" evidence="3">
    <location>
        <begin position="1019"/>
        <end position="1032"/>
    </location>
</feature>
<feature type="region of interest" description="Disordered" evidence="3">
    <location>
        <begin position="1698"/>
        <end position="1727"/>
    </location>
</feature>
<feature type="domain" description="C2 DOCK-type" evidence="4">
    <location>
        <begin position="511"/>
        <end position="776"/>
    </location>
</feature>
<evidence type="ECO:0000259" key="4">
    <source>
        <dbReference type="PROSITE" id="PS51650"/>
    </source>
</evidence>
<dbReference type="InterPro" id="IPR046773">
    <property type="entry name" value="DOCKER_Lobe_C"/>
</dbReference>
<name>A0ABQ9X0F6_9EUKA</name>
<feature type="compositionally biased region" description="Polar residues" evidence="3">
    <location>
        <begin position="117"/>
        <end position="126"/>
    </location>
</feature>
<dbReference type="InterPro" id="IPR027007">
    <property type="entry name" value="C2_DOCK-type_domain"/>
</dbReference>
<dbReference type="InterPro" id="IPR026791">
    <property type="entry name" value="DOCK"/>
</dbReference>
<dbReference type="Proteomes" id="UP001281761">
    <property type="component" value="Unassembled WGS sequence"/>
</dbReference>
<reference evidence="6 7" key="1">
    <citation type="journal article" date="2022" name="bioRxiv">
        <title>Genomics of Preaxostyla Flagellates Illuminates Evolutionary Transitions and the Path Towards Mitochondrial Loss.</title>
        <authorList>
            <person name="Novak L.V.F."/>
            <person name="Treitli S.C."/>
            <person name="Pyrih J."/>
            <person name="Halakuc P."/>
            <person name="Pipaliya S.V."/>
            <person name="Vacek V."/>
            <person name="Brzon O."/>
            <person name="Soukal P."/>
            <person name="Eme L."/>
            <person name="Dacks J.B."/>
            <person name="Karnkowska A."/>
            <person name="Elias M."/>
            <person name="Hampl V."/>
        </authorList>
    </citation>
    <scope>NUCLEOTIDE SEQUENCE [LARGE SCALE GENOMIC DNA]</scope>
    <source>
        <strain evidence="6">NAU3</strain>
        <tissue evidence="6">Gut</tissue>
    </source>
</reference>
<evidence type="ECO:0000256" key="1">
    <source>
        <dbReference type="ARBA" id="ARBA00022658"/>
    </source>
</evidence>
<evidence type="ECO:0000259" key="5">
    <source>
        <dbReference type="PROSITE" id="PS51651"/>
    </source>
</evidence>
<sequence>MLNSPGGEYESSINFSTLKGTQLQLEERIKSSSDLPEGVVPEPISVKIEVGSSDYAKYELLSSLSNTSLYTHVSTHYTAPQTTISFSSSINQSSDIHYPTIHFDPFHPNPIFVPDDPSQSNQSDTPPQTPPREDTPKSNVNPEDDNTPENEENADNKEENEDANKTDSVTPVEPKEKPQPLQLDIDQDEEISPKYTDAETLPPKSSDSLTGRQICGILFRSSHREQPILSLCGNSPQPVSEKKIHGIYARPCTISFDQVKQTEMEPIFLSFSLYATDSICYKLSEDVLIDLNPQKARKIRGDVFSNPELLTTLSRMLFSVDPEQTPNVSLVMVASKVMTSDDKKALKHISQELTDYFQNYGQFLTPFCYTVVPLLRGGYIDQPQTKPDNLKKLTNVDLYHFKEKEYMSDGMGKLIQMVERKNADKIQGSLCLDLIFLQETRAERIVDDRMREREVKEKGIPDHEGQISEKKEINKSLKVDYSEDSTTRLTKLPRLITSFIPPKSLSSVPPFHTLYFTPLTVDLTDARNIVFRIRFFAEEAELPVVNEDPAFLVEDPSTLPSLTSSTPPLPIIASRFSPNVFMTEAWSSTFYHVEKPRFPDEFKIYLPLAPPPPATSLKAPFQPAQSALPNLAFPFGSPASAGGRKASVASPNPHSGSTVGASGQTGSSAMPHFNLPANWPQGFHAVVDIYQISFKYWEEQKKGAQSKKERLKKVGSTCIPLTSLDRLSDDREIKMIVWPTISQKQYLKVFEVTGESKGTGKTDSKTKTFTFQTRLVSSFIPLNANIRNTLIKTKSRIPLDILLDTLRQQSVQTAKLNMNASLSTLTPINVRDGFKTRSVNLFIPALLTFCTESMNGKGDADRLQLLEIMLQVVNVADSSIRRKDVYTEDPVVDWVNRVFNMTEVRNYPDAEQTGGGIIRLVKSPTTPTTSATPTFMEPTSRFFLVILRLFVLTSLRSVLRTLVDSALSHVLAKESADVSKDVSYIQAVREAMHERIRNKWNERKGVTCVDDPPTGAVTAANTHRNSIASLAKQTRRHSSIAKSSVSESVVDSDDENDKEKKEEGEKKDDEEKDPMDADEPQDDGDSISGKSQPPIPNDDEFEAPMDMDDEFEEIKMTINQRDLAFMDGHIALLVDAIVVSEEKLISEDLAKDDAEDEASNTLNVIPTAFIDELLKDTQSKASCPSLNDITTCANLVHALVLKSLILNEMKRQNAEEDGKPAEERLRKIVEDKKTKEKMEVTTLDLPSIHNTLPPEFYNLLHSHTLLLSLSLLNINAIPSSIACSTHLAYFFSSLWMIADRGRVNELVLVFLSTFYDFYFPKFLFDPSLCLTTIPFSTIPTPHPEIISQDVKPPFHAIQTLSKGTANRIRQSILSFWNVLTQSPHWLSLAFFSSPHQQNTGEMTIRRRSEVRAFLPTLLTLSLFSFEDSHLHDVKKHIKKLTRQMNAGHKHAASFKFSRPPALAASQMLSSVSVAQPPMTPDSIAQSVVFDDNEISDKEDDDFFDPDMGDISTPSGTGPDKKASTNLTSPFTFIRSIFSRIDCRSISPLTRRTFADLHFVYFPLALSHSSLHSSTPHDAPSLKSQTAQLSGEDKLNCYLSMIWLLMNASLSTIRSFFASLSLQASSWENNNLTSFLNLATSFVTFFVPASIHEFIRSPFQDDIDSLQSLIEEQKKKKTDSMPTKRQGMKIDTSLFSGGGANPFGAGTRSPLNPQAPGRTKSVALSREFQRASTNMSRFSMTGLSPVKIGSASPKSSLTQLSFSPQPSGAQPSFPGTLKKDRKGSLDDPNPNDSPSPTMMQTLPSRGKHKGSIDRTAIKSMAISSSRDGRSSPLTIVADKESIEAGHALSSRIQSIQQMMDDDSEDKKALDTATRFDRIYKESVSHMAYSLVVTTVMSCLSNIIVMKTTDDDVVSESEWINADGLLGDDLAFKHVLVKYGMVAGQDGVVLPADDAEKKPKWQIWRINFVNFETQRETFNLLTRSNHPNINLSDVLVVLSAMITSTDSSQSKQSSHHQSAIVDSGWEATADLMNTELAQNGAPIDASGMALQVVTRFSSLAPLTFNLSVETLEVVMSFLRFVIRLSAHDFFIEEVDLPKLICEAILTFFSANSTRLRSSSVDFIWFLFKLNTWTTGRATRMRRIMTAFVSQTNFEDSTQKLFLESLSGLLERSETDPDRNEELTKYLQVLIDRLKVILEEKAEVRRLEGLDDELKAERAYTLTLNYAHTPELRLGTYSLLESILKTGSIDELAMAQVSKCAVILDVLTEMWRRRHMSLSFPFPQELPIRSDYASLVGSNIELVQKTFVTPAEGEEAENDDMAQGIAAPSAPSLPQKRRYGTSWVCYDLIMKEIIPTFKLYTPLELNTFFSNPDTLSAIEESKQYTYENAVEQVTIAAKWLDEAKLFELSILMRQILVALLRAANNHEKLAETYRDMSTAATNTNQELSSRLTCMYYRIGLYGADFGEENGSMFISKEYNFMKLGDFKFKLIDKYKKKLGKEPTILMGDVPPELTEEEMKTPHIQLGAVRPLFSTVETHDRPTPFTQQTNLKIFKMETPFTQTPIKKPGMHETWLRIVTFECENPLPFVSRRAKVIPSSVTVEDVSPAMFSARDIITKTQAIRKATDPLDQKGIQPLVSGAIAPQVNEGVMSIYRCFLGEHKDETSEADLEAIKLAFVDFFMACRAALIKMEEIKNLTAGFIDVLADKYNELMDEVAAELKGLPKIVKGVDYDCEKNE</sequence>
<feature type="compositionally biased region" description="Basic and acidic residues" evidence="3">
    <location>
        <begin position="1057"/>
        <end position="1069"/>
    </location>
</feature>
<dbReference type="Gene3D" id="1.25.40.410">
    <property type="match status" value="1"/>
</dbReference>